<sequence>MLHYSTLPSRRSPLPLGAAFPGSQSFGYKQAKQFHFGPSGIPSQPQSCPPEATKPAGTEPGHDDDDGESCKGPKPKPTAIDTEAEDVLGFDPADSETWGIKSLPYWHHSAMLPGSGTGGLHHTR</sequence>
<dbReference type="RefSeq" id="XP_018661196.1">
    <property type="nucleotide sequence ID" value="XM_018805536.1"/>
</dbReference>
<keyword evidence="3" id="KW-1185">Reference proteome</keyword>
<evidence type="ECO:0000256" key="1">
    <source>
        <dbReference type="SAM" id="MobiDB-lite"/>
    </source>
</evidence>
<feature type="region of interest" description="Disordered" evidence="1">
    <location>
        <begin position="33"/>
        <end position="84"/>
    </location>
</feature>
<gene>
    <name evidence="2" type="ORF">TGAM01_v207503</name>
</gene>
<dbReference type="EMBL" id="JPDN02000028">
    <property type="protein sequence ID" value="PON23558.1"/>
    <property type="molecule type" value="Genomic_DNA"/>
</dbReference>
<evidence type="ECO:0000313" key="2">
    <source>
        <dbReference type="EMBL" id="PON23558.1"/>
    </source>
</evidence>
<protein>
    <submittedName>
        <fullName evidence="2">Uncharacterized protein</fullName>
    </submittedName>
</protein>
<name>A0A2P4ZGZ9_9HYPO</name>
<accession>A0A2P4ZGZ9</accession>
<dbReference type="AlphaFoldDB" id="A0A2P4ZGZ9"/>
<reference evidence="2 3" key="1">
    <citation type="journal article" date="2016" name="Genome Announc.">
        <title>Draft Whole-Genome Sequence of Trichoderma gamsii T6085, a Promising Biocontrol Agent of Fusarium Head Blight on Wheat.</title>
        <authorList>
            <person name="Baroncelli R."/>
            <person name="Zapparata A."/>
            <person name="Piaggeschi G."/>
            <person name="Sarrocco S."/>
            <person name="Vannacci G."/>
        </authorList>
    </citation>
    <scope>NUCLEOTIDE SEQUENCE [LARGE SCALE GENOMIC DNA]</scope>
    <source>
        <strain evidence="2 3">T6085</strain>
    </source>
</reference>
<dbReference type="GeneID" id="29985619"/>
<evidence type="ECO:0000313" key="3">
    <source>
        <dbReference type="Proteomes" id="UP000054821"/>
    </source>
</evidence>
<dbReference type="Proteomes" id="UP000054821">
    <property type="component" value="Unassembled WGS sequence"/>
</dbReference>
<organism evidence="2 3">
    <name type="scientific">Trichoderma gamsii</name>
    <dbReference type="NCBI Taxonomy" id="398673"/>
    <lineage>
        <taxon>Eukaryota</taxon>
        <taxon>Fungi</taxon>
        <taxon>Dikarya</taxon>
        <taxon>Ascomycota</taxon>
        <taxon>Pezizomycotina</taxon>
        <taxon>Sordariomycetes</taxon>
        <taxon>Hypocreomycetidae</taxon>
        <taxon>Hypocreales</taxon>
        <taxon>Hypocreaceae</taxon>
        <taxon>Trichoderma</taxon>
    </lineage>
</organism>
<proteinExistence type="predicted"/>
<comment type="caution">
    <text evidence="2">The sequence shown here is derived from an EMBL/GenBank/DDBJ whole genome shotgun (WGS) entry which is preliminary data.</text>
</comment>